<dbReference type="PANTHER" id="PTHR11469">
    <property type="entry name" value="GLUCOSE-6-PHOSPHATE ISOMERASE"/>
    <property type="match status" value="1"/>
</dbReference>
<dbReference type="PROSITE" id="PS51463">
    <property type="entry name" value="P_GLUCOSE_ISOMERASE_3"/>
    <property type="match status" value="1"/>
</dbReference>
<dbReference type="InterPro" id="IPR035482">
    <property type="entry name" value="SIS_PGI_2"/>
</dbReference>
<dbReference type="HAMAP" id="MF_00473">
    <property type="entry name" value="G6P_isomerase"/>
    <property type="match status" value="1"/>
</dbReference>
<comment type="pathway">
    <text evidence="1 7 8">Carbohydrate degradation; glycolysis; D-glyceraldehyde 3-phosphate and glycerone phosphate from D-glucose: step 2/4.</text>
</comment>
<evidence type="ECO:0000256" key="1">
    <source>
        <dbReference type="ARBA" id="ARBA00004926"/>
    </source>
</evidence>
<protein>
    <recommendedName>
        <fullName evidence="7">Glucose-6-phosphate isomerase</fullName>
        <shortName evidence="7">GPI</shortName>
        <ecNumber evidence="7">5.3.1.9</ecNumber>
    </recommendedName>
    <alternativeName>
        <fullName evidence="7">Phosphoglucose isomerase</fullName>
        <shortName evidence="7">PGI</shortName>
    </alternativeName>
    <alternativeName>
        <fullName evidence="7">Phosphohexose isomerase</fullName>
        <shortName evidence="7">PHI</shortName>
    </alternativeName>
</protein>
<dbReference type="NCBIfam" id="NF003016">
    <property type="entry name" value="PRK03868.1"/>
    <property type="match status" value="1"/>
</dbReference>
<gene>
    <name evidence="7" type="primary">pgi</name>
    <name evidence="9" type="ORF">WCY31_06745</name>
</gene>
<comment type="subcellular location">
    <subcellularLocation>
        <location evidence="7">Cytoplasm</location>
    </subcellularLocation>
</comment>
<accession>A0ABZ3H5Z3</accession>
<evidence type="ECO:0000256" key="8">
    <source>
        <dbReference type="RuleBase" id="RU000612"/>
    </source>
</evidence>
<evidence type="ECO:0000313" key="10">
    <source>
        <dbReference type="Proteomes" id="UP001447842"/>
    </source>
</evidence>
<feature type="active site" description="Proton donor" evidence="7">
    <location>
        <position position="269"/>
    </location>
</feature>
<dbReference type="CDD" id="cd05015">
    <property type="entry name" value="SIS_PGI_1"/>
    <property type="match status" value="1"/>
</dbReference>
<evidence type="ECO:0000256" key="3">
    <source>
        <dbReference type="ARBA" id="ARBA00022432"/>
    </source>
</evidence>
<dbReference type="SUPFAM" id="SSF53697">
    <property type="entry name" value="SIS domain"/>
    <property type="match status" value="1"/>
</dbReference>
<evidence type="ECO:0000256" key="4">
    <source>
        <dbReference type="ARBA" id="ARBA00023152"/>
    </source>
</evidence>
<dbReference type="InterPro" id="IPR018189">
    <property type="entry name" value="Phosphoglucose_isomerase_CS"/>
</dbReference>
<evidence type="ECO:0000256" key="2">
    <source>
        <dbReference type="ARBA" id="ARBA00006604"/>
    </source>
</evidence>
<dbReference type="EMBL" id="CP147920">
    <property type="protein sequence ID" value="XAU13952.1"/>
    <property type="molecule type" value="Genomic_DNA"/>
</dbReference>
<dbReference type="GO" id="GO:0004347">
    <property type="term" value="F:glucose-6-phosphate isomerase activity"/>
    <property type="evidence" value="ECO:0007669"/>
    <property type="project" value="UniProtKB-EC"/>
</dbReference>
<dbReference type="Pfam" id="PF00342">
    <property type="entry name" value="PGI"/>
    <property type="match status" value="1"/>
</dbReference>
<evidence type="ECO:0000256" key="5">
    <source>
        <dbReference type="ARBA" id="ARBA00023235"/>
    </source>
</evidence>
<keyword evidence="4 7" id="KW-0324">Glycolysis</keyword>
<comment type="function">
    <text evidence="7">Catalyzes the reversible isomerization of glucose-6-phosphate to fructose-6-phosphate.</text>
</comment>
<comment type="pathway">
    <text evidence="7">Carbohydrate biosynthesis; gluconeogenesis.</text>
</comment>
<dbReference type="PROSITE" id="PS00174">
    <property type="entry name" value="P_GLUCOSE_ISOMERASE_2"/>
    <property type="match status" value="1"/>
</dbReference>
<dbReference type="Proteomes" id="UP001447842">
    <property type="component" value="Chromosome"/>
</dbReference>
<dbReference type="PRINTS" id="PR00662">
    <property type="entry name" value="G6PISOMERASE"/>
</dbReference>
<dbReference type="InterPro" id="IPR001672">
    <property type="entry name" value="G6P_Isomerase"/>
</dbReference>
<feature type="active site" evidence="7">
    <location>
        <position position="410"/>
    </location>
</feature>
<dbReference type="InterPro" id="IPR046348">
    <property type="entry name" value="SIS_dom_sf"/>
</dbReference>
<keyword evidence="10" id="KW-1185">Reference proteome</keyword>
<name>A0ABZ3H5Z3_9BACT</name>
<evidence type="ECO:0000256" key="7">
    <source>
        <dbReference type="HAMAP-Rule" id="MF_00473"/>
    </source>
</evidence>
<keyword evidence="3 7" id="KW-0312">Gluconeogenesis</keyword>
<sequence length="421" mass="45708">MLRFDRDFTFEGSEAQHRVMEEAFAVVTEEHKGRIGYYDLPEGSRTLVEAAKALETQNSLLASGAITDIAVIGIGGSSLGIKAVDSLLASRGDKTRELHFFENSDPIDITRTMAKLTKEKTLFVVISKSGGTIETTSIFKTLIAHFGLELDGADRERVFVITDAGSSLSKFGDAYGLGQFNIPDNVGGRFSVLSAVGIIPLTLAGYDTAALLAGAGSFLTSFFEGKEQHLLEKACFIYEHDREHSVNVLFSYANDLENFTKWYVQLWGESLGKVDAMGSHVGMTPVGLIGSVDQHSFLQLLIEGPKDKTVTFISIEDFGAPLVIPEISLKHIEKTDFINGKSFSTLINAQCAATRESLVRSGVPTDGIVIEQIDAASVGTMIIYYELLTSLVGAMLLVNTYDQPGVELGKVILYETFTDKG</sequence>
<proteinExistence type="inferred from homology"/>
<dbReference type="RefSeq" id="WP_345971771.1">
    <property type="nucleotide sequence ID" value="NZ_CP147920.1"/>
</dbReference>
<dbReference type="CDD" id="cd05016">
    <property type="entry name" value="SIS_PGI_2"/>
    <property type="match status" value="1"/>
</dbReference>
<dbReference type="InterPro" id="IPR035476">
    <property type="entry name" value="SIS_PGI_1"/>
</dbReference>
<dbReference type="PANTHER" id="PTHR11469:SF1">
    <property type="entry name" value="GLUCOSE-6-PHOSPHATE ISOMERASE"/>
    <property type="match status" value="1"/>
</dbReference>
<organism evidence="9 10">
    <name type="scientific">Sulfurimonas diazotrophicus</name>
    <dbReference type="NCBI Taxonomy" id="3131939"/>
    <lineage>
        <taxon>Bacteria</taxon>
        <taxon>Pseudomonadati</taxon>
        <taxon>Campylobacterota</taxon>
        <taxon>Epsilonproteobacteria</taxon>
        <taxon>Campylobacterales</taxon>
        <taxon>Sulfurimonadaceae</taxon>
        <taxon>Sulfurimonas</taxon>
    </lineage>
</organism>
<keyword evidence="7" id="KW-0963">Cytoplasm</keyword>
<keyword evidence="5 7" id="KW-0413">Isomerase</keyword>
<comment type="catalytic activity">
    <reaction evidence="6 7 8">
        <text>alpha-D-glucose 6-phosphate = beta-D-fructose 6-phosphate</text>
        <dbReference type="Rhea" id="RHEA:11816"/>
        <dbReference type="ChEBI" id="CHEBI:57634"/>
        <dbReference type="ChEBI" id="CHEBI:58225"/>
        <dbReference type="EC" id="5.3.1.9"/>
    </reaction>
</comment>
<dbReference type="PROSITE" id="PS00765">
    <property type="entry name" value="P_GLUCOSE_ISOMERASE_1"/>
    <property type="match status" value="1"/>
</dbReference>
<reference evidence="9 10" key="1">
    <citation type="submission" date="2024-03" db="EMBL/GenBank/DDBJ databases">
        <title>Sulfurimonas sp. HSL3-1.</title>
        <authorList>
            <person name="Wang S."/>
        </authorList>
    </citation>
    <scope>NUCLEOTIDE SEQUENCE [LARGE SCALE GENOMIC DNA]</scope>
    <source>
        <strain evidence="9 10">HSL3-1</strain>
    </source>
</reference>
<comment type="similarity">
    <text evidence="2 7 8">Belongs to the GPI family.</text>
</comment>
<dbReference type="EC" id="5.3.1.9" evidence="7"/>
<evidence type="ECO:0000313" key="9">
    <source>
        <dbReference type="EMBL" id="XAU13952.1"/>
    </source>
</evidence>
<evidence type="ECO:0000256" key="6">
    <source>
        <dbReference type="ARBA" id="ARBA00029321"/>
    </source>
</evidence>
<dbReference type="Gene3D" id="3.40.50.10490">
    <property type="entry name" value="Glucose-6-phosphate isomerase like protein, domain 1"/>
    <property type="match status" value="2"/>
</dbReference>
<feature type="active site" evidence="7">
    <location>
        <position position="295"/>
    </location>
</feature>